<evidence type="ECO:0000313" key="2">
    <source>
        <dbReference type="Proteomes" id="UP000490060"/>
    </source>
</evidence>
<sequence length="83" mass="9695">MPEKTFKNTPNDQALHLLEDLLSKTDAKNLREDLNRIFYGYISSDEADDQRERNMKGSTYMALVNFLTKISNIPEIDRWSKKA</sequence>
<dbReference type="RefSeq" id="WP_172505731.1">
    <property type="nucleotide sequence ID" value="NZ_OENE01000035.1"/>
</dbReference>
<protein>
    <submittedName>
        <fullName evidence="1">Uncharacterized protein</fullName>
    </submittedName>
</protein>
<dbReference type="EMBL" id="OENE01000035">
    <property type="protein sequence ID" value="SOU89492.1"/>
    <property type="molecule type" value="Genomic_DNA"/>
</dbReference>
<evidence type="ECO:0000313" key="1">
    <source>
        <dbReference type="EMBL" id="SOU89492.1"/>
    </source>
</evidence>
<dbReference type="AlphaFoldDB" id="A0A2I2MAC4"/>
<name>A0A2I2MAC4_9FLAO</name>
<organism evidence="1 2">
    <name type="scientific">Tenacibaculum finnmarkense genomovar ulcerans</name>
    <dbReference type="NCBI Taxonomy" id="2781388"/>
    <lineage>
        <taxon>Bacteria</taxon>
        <taxon>Pseudomonadati</taxon>
        <taxon>Bacteroidota</taxon>
        <taxon>Flavobacteriia</taxon>
        <taxon>Flavobacteriales</taxon>
        <taxon>Flavobacteriaceae</taxon>
        <taxon>Tenacibaculum</taxon>
        <taxon>Tenacibaculum finnmarkense</taxon>
    </lineage>
</organism>
<proteinExistence type="predicted"/>
<reference evidence="1 2" key="1">
    <citation type="submission" date="2017-11" db="EMBL/GenBank/DDBJ databases">
        <authorList>
            <person name="Duchaud E."/>
        </authorList>
    </citation>
    <scope>NUCLEOTIDE SEQUENCE [LARGE SCALE GENOMIC DNA]</scope>
    <source>
        <strain evidence="1 2">TNO010</strain>
    </source>
</reference>
<accession>A0A2I2MAC4</accession>
<gene>
    <name evidence="1" type="ORF">TNO010_400067</name>
</gene>
<dbReference type="Proteomes" id="UP000490060">
    <property type="component" value="Unassembled WGS sequence"/>
</dbReference>